<dbReference type="GO" id="GO:0051228">
    <property type="term" value="P:mitotic spindle disassembly"/>
    <property type="evidence" value="ECO:0007669"/>
    <property type="project" value="TreeGrafter"/>
</dbReference>
<dbReference type="GO" id="GO:0030970">
    <property type="term" value="P:retrograde protein transport, ER to cytosol"/>
    <property type="evidence" value="ECO:0007669"/>
    <property type="project" value="TreeGrafter"/>
</dbReference>
<name>A0A9Q0FVU2_9ROSI</name>
<comment type="caution">
    <text evidence="1">The sequence shown here is derived from an EMBL/GenBank/DDBJ whole genome shotgun (WGS) entry which is preliminary data.</text>
</comment>
<evidence type="ECO:0000313" key="1">
    <source>
        <dbReference type="EMBL" id="KAJ4838834.1"/>
    </source>
</evidence>
<dbReference type="GO" id="GO:0097352">
    <property type="term" value="P:autophagosome maturation"/>
    <property type="evidence" value="ECO:0007669"/>
    <property type="project" value="TreeGrafter"/>
</dbReference>
<dbReference type="GO" id="GO:0031593">
    <property type="term" value="F:polyubiquitin modification-dependent protein binding"/>
    <property type="evidence" value="ECO:0007669"/>
    <property type="project" value="TreeGrafter"/>
</dbReference>
<dbReference type="GO" id="GO:0005634">
    <property type="term" value="C:nucleus"/>
    <property type="evidence" value="ECO:0007669"/>
    <property type="project" value="TreeGrafter"/>
</dbReference>
<dbReference type="PANTHER" id="PTHR23077:SF200">
    <property type="entry name" value="CELL DIVISION CONTROL PROTEIN 48 HOMOLOG E"/>
    <property type="match status" value="1"/>
</dbReference>
<reference evidence="1" key="2">
    <citation type="journal article" date="2023" name="Plants (Basel)">
        <title>Annotation of the Turnera subulata (Passifloraceae) Draft Genome Reveals the S-Locus Evolved after the Divergence of Turneroideae from Passifloroideae in a Stepwise Manner.</title>
        <authorList>
            <person name="Henning P.M."/>
            <person name="Roalson E.H."/>
            <person name="Mir W."/>
            <person name="McCubbin A.G."/>
            <person name="Shore J.S."/>
        </authorList>
    </citation>
    <scope>NUCLEOTIDE SEQUENCE</scope>
    <source>
        <strain evidence="1">F60SS</strain>
    </source>
</reference>
<proteinExistence type="predicted"/>
<evidence type="ECO:0000313" key="2">
    <source>
        <dbReference type="Proteomes" id="UP001141552"/>
    </source>
</evidence>
<dbReference type="OrthoDB" id="1935652at2759"/>
<evidence type="ECO:0008006" key="3">
    <source>
        <dbReference type="Google" id="ProtNLM"/>
    </source>
</evidence>
<dbReference type="PANTHER" id="PTHR23077">
    <property type="entry name" value="AAA-FAMILY ATPASE"/>
    <property type="match status" value="1"/>
</dbReference>
<dbReference type="EMBL" id="JAKUCV010003465">
    <property type="protein sequence ID" value="KAJ4838834.1"/>
    <property type="molecule type" value="Genomic_DNA"/>
</dbReference>
<dbReference type="AlphaFoldDB" id="A0A9Q0FVU2"/>
<dbReference type="Gene3D" id="6.10.20.150">
    <property type="match status" value="1"/>
</dbReference>
<dbReference type="GO" id="GO:0005829">
    <property type="term" value="C:cytosol"/>
    <property type="evidence" value="ECO:0007669"/>
    <property type="project" value="TreeGrafter"/>
</dbReference>
<dbReference type="InterPro" id="IPR050168">
    <property type="entry name" value="AAA_ATPase_domain"/>
</dbReference>
<reference evidence="1" key="1">
    <citation type="submission" date="2022-02" db="EMBL/GenBank/DDBJ databases">
        <authorList>
            <person name="Henning P.M."/>
            <person name="McCubbin A.G."/>
            <person name="Shore J.S."/>
        </authorList>
    </citation>
    <scope>NUCLEOTIDE SEQUENCE</scope>
    <source>
        <strain evidence="1">F60SS</strain>
        <tissue evidence="1">Leaves</tissue>
    </source>
</reference>
<sequence>MVDVPNLSWDDVGGLEKVKMELLLSTQWSILECLRSLVCFLQEEFFSMLLLAVAKRWPDQLINISLPDETSELHLFRGCLRKSPVSKDLDLQDIVRYTEGFSSADITEIPEGQNYAIREDTEKDIERKS</sequence>
<accession>A0A9Q0FVU2</accession>
<dbReference type="GO" id="GO:0016887">
    <property type="term" value="F:ATP hydrolysis activity"/>
    <property type="evidence" value="ECO:0007669"/>
    <property type="project" value="TreeGrafter"/>
</dbReference>
<keyword evidence="2" id="KW-1185">Reference proteome</keyword>
<gene>
    <name evidence="1" type="ORF">Tsubulata_013929</name>
</gene>
<organism evidence="1 2">
    <name type="scientific">Turnera subulata</name>
    <dbReference type="NCBI Taxonomy" id="218843"/>
    <lineage>
        <taxon>Eukaryota</taxon>
        <taxon>Viridiplantae</taxon>
        <taxon>Streptophyta</taxon>
        <taxon>Embryophyta</taxon>
        <taxon>Tracheophyta</taxon>
        <taxon>Spermatophyta</taxon>
        <taxon>Magnoliopsida</taxon>
        <taxon>eudicotyledons</taxon>
        <taxon>Gunneridae</taxon>
        <taxon>Pentapetalae</taxon>
        <taxon>rosids</taxon>
        <taxon>fabids</taxon>
        <taxon>Malpighiales</taxon>
        <taxon>Passifloraceae</taxon>
        <taxon>Turnera</taxon>
    </lineage>
</organism>
<protein>
    <recommendedName>
        <fullName evidence="3">AAA ATPase AAA+ lid domain-containing protein</fullName>
    </recommendedName>
</protein>
<dbReference type="GO" id="GO:0034098">
    <property type="term" value="C:VCP-NPL4-UFD1 AAA ATPase complex"/>
    <property type="evidence" value="ECO:0007669"/>
    <property type="project" value="TreeGrafter"/>
</dbReference>
<dbReference type="Proteomes" id="UP001141552">
    <property type="component" value="Unassembled WGS sequence"/>
</dbReference>